<keyword evidence="2" id="KW-0479">Metal-binding</keyword>
<evidence type="ECO:0000313" key="6">
    <source>
        <dbReference type="EMBL" id="CAA9891317.1"/>
    </source>
</evidence>
<evidence type="ECO:0000259" key="5">
    <source>
        <dbReference type="PROSITE" id="PS51296"/>
    </source>
</evidence>
<gene>
    <name evidence="6" type="ORF">METHB2_40017</name>
</gene>
<dbReference type="PROSITE" id="PS51296">
    <property type="entry name" value="RIESKE"/>
    <property type="match status" value="1"/>
</dbReference>
<reference evidence="6 7" key="1">
    <citation type="submission" date="2020-02" db="EMBL/GenBank/DDBJ databases">
        <authorList>
            <person name="Hogendoorn C."/>
        </authorList>
    </citation>
    <scope>NUCLEOTIDE SEQUENCE [LARGE SCALE GENOMIC DNA]</scope>
    <source>
        <strain evidence="6">METHB21</strain>
    </source>
</reference>
<dbReference type="InterPro" id="IPR036922">
    <property type="entry name" value="Rieske_2Fe-2S_sf"/>
</dbReference>
<dbReference type="GO" id="GO:0051537">
    <property type="term" value="F:2 iron, 2 sulfur cluster binding"/>
    <property type="evidence" value="ECO:0007669"/>
    <property type="project" value="UniProtKB-KW"/>
</dbReference>
<keyword evidence="7" id="KW-1185">Reference proteome</keyword>
<dbReference type="EMBL" id="CADCXN010000069">
    <property type="protein sequence ID" value="CAA9891317.1"/>
    <property type="molecule type" value="Genomic_DNA"/>
</dbReference>
<evidence type="ECO:0000256" key="4">
    <source>
        <dbReference type="ARBA" id="ARBA00023014"/>
    </source>
</evidence>
<dbReference type="AlphaFoldDB" id="A0A8S0XGU1"/>
<dbReference type="Pfam" id="PF00355">
    <property type="entry name" value="Rieske"/>
    <property type="match status" value="1"/>
</dbReference>
<keyword evidence="4" id="KW-0411">Iron-sulfur</keyword>
<evidence type="ECO:0000313" key="7">
    <source>
        <dbReference type="Proteomes" id="UP000494216"/>
    </source>
</evidence>
<accession>A0A8S0XGU1</accession>
<dbReference type="InterPro" id="IPR017941">
    <property type="entry name" value="Rieske_2Fe-2S"/>
</dbReference>
<dbReference type="Gene3D" id="2.102.10.10">
    <property type="entry name" value="Rieske [2Fe-2S] iron-sulphur domain"/>
    <property type="match status" value="1"/>
</dbReference>
<evidence type="ECO:0000256" key="2">
    <source>
        <dbReference type="ARBA" id="ARBA00022723"/>
    </source>
</evidence>
<dbReference type="GO" id="GO:0046872">
    <property type="term" value="F:metal ion binding"/>
    <property type="evidence" value="ECO:0007669"/>
    <property type="project" value="UniProtKB-KW"/>
</dbReference>
<organism evidence="6 7">
    <name type="scientific">Candidatus Methylobacter favarea</name>
    <dbReference type="NCBI Taxonomy" id="2707345"/>
    <lineage>
        <taxon>Bacteria</taxon>
        <taxon>Pseudomonadati</taxon>
        <taxon>Pseudomonadota</taxon>
        <taxon>Gammaproteobacteria</taxon>
        <taxon>Methylococcales</taxon>
        <taxon>Methylococcaceae</taxon>
        <taxon>Methylobacter</taxon>
    </lineage>
</organism>
<protein>
    <submittedName>
        <fullName evidence="6">Rieske (2Fe-2S) iron-sulfur domain protein</fullName>
    </submittedName>
</protein>
<comment type="caution">
    <text evidence="6">The sequence shown here is derived from an EMBL/GenBank/DDBJ whole genome shotgun (WGS) entry which is preliminary data.</text>
</comment>
<sequence>MSKPLQTPACSHQELRKTSYLTRKIRFKKQPTSAIIFAFEDSVYAYINHCVHMHRPLNCEQDAIFDESGLYLRCSMHGFIFDPKTGACQSPLCFGQRLQSLCLEEIDGTLYFAGKHLTLID</sequence>
<keyword evidence="1" id="KW-0001">2Fe-2S</keyword>
<proteinExistence type="predicted"/>
<evidence type="ECO:0000256" key="3">
    <source>
        <dbReference type="ARBA" id="ARBA00023004"/>
    </source>
</evidence>
<evidence type="ECO:0000256" key="1">
    <source>
        <dbReference type="ARBA" id="ARBA00022714"/>
    </source>
</evidence>
<keyword evidence="3" id="KW-0408">Iron</keyword>
<feature type="domain" description="Rieske" evidence="5">
    <location>
        <begin position="7"/>
        <end position="112"/>
    </location>
</feature>
<dbReference type="SUPFAM" id="SSF50022">
    <property type="entry name" value="ISP domain"/>
    <property type="match status" value="1"/>
</dbReference>
<dbReference type="Proteomes" id="UP000494216">
    <property type="component" value="Unassembled WGS sequence"/>
</dbReference>
<name>A0A8S0XGU1_9GAMM</name>
<dbReference type="RefSeq" id="WP_174626195.1">
    <property type="nucleotide sequence ID" value="NZ_CADCXN010000069.1"/>
</dbReference>